<evidence type="ECO:0000313" key="10">
    <source>
        <dbReference type="EMBL" id="KAF9605402.1"/>
    </source>
</evidence>
<evidence type="ECO:0000256" key="5">
    <source>
        <dbReference type="ARBA" id="ARBA00022692"/>
    </source>
</evidence>
<dbReference type="InterPro" id="IPR006459">
    <property type="entry name" value="CASP/CASPL"/>
</dbReference>
<evidence type="ECO:0000256" key="3">
    <source>
        <dbReference type="ARBA" id="ARBA00011489"/>
    </source>
</evidence>
<keyword evidence="7 8" id="KW-0472">Membrane</keyword>
<sequence length="265" mass="28888">MASADERSSKVATESQIASTGNRTANFFPVDLTLRILLFVSSLAAIVVMVTSKQTELVQVPLIPIKILNTAKFDQLPAFNTKAYPYMASADEHSRKIAPESQIASTGNRSANFFPVDLTLRILLFVSSLAAVIVMVTSKQTELVQVPSIPFKVPNTAKFDQTPAFIIISILASLVRKHRSTKLLFHFILIDTLMIGIVASATGTAGGVAYIGLKGNSHVRWGKVCNIYDTFCRHVGSSVALSLFSSILLVILVMLSTYTLYRRSC</sequence>
<feature type="transmembrane region" description="Helical" evidence="8">
    <location>
        <begin position="32"/>
        <end position="50"/>
    </location>
</feature>
<feature type="transmembrane region" description="Helical" evidence="8">
    <location>
        <begin position="239"/>
        <end position="261"/>
    </location>
</feature>
<evidence type="ECO:0000256" key="2">
    <source>
        <dbReference type="ARBA" id="ARBA00007651"/>
    </source>
</evidence>
<dbReference type="PANTHER" id="PTHR36488">
    <property type="entry name" value="CASP-LIKE PROTEIN 1U1"/>
    <property type="match status" value="1"/>
</dbReference>
<protein>
    <recommendedName>
        <fullName evidence="8">CASP-like protein</fullName>
    </recommendedName>
</protein>
<dbReference type="NCBIfam" id="TIGR01569">
    <property type="entry name" value="A_tha_TIGR01569"/>
    <property type="match status" value="1"/>
</dbReference>
<dbReference type="AlphaFoldDB" id="A0A835HVZ5"/>
<evidence type="ECO:0000256" key="1">
    <source>
        <dbReference type="ARBA" id="ARBA00004651"/>
    </source>
</evidence>
<keyword evidence="5 8" id="KW-0812">Transmembrane</keyword>
<dbReference type="Pfam" id="PF04535">
    <property type="entry name" value="CASP_dom"/>
    <property type="match status" value="2"/>
</dbReference>
<feature type="transmembrane region" description="Helical" evidence="8">
    <location>
        <begin position="118"/>
        <end position="137"/>
    </location>
</feature>
<evidence type="ECO:0000256" key="8">
    <source>
        <dbReference type="RuleBase" id="RU361233"/>
    </source>
</evidence>
<dbReference type="InterPro" id="IPR044173">
    <property type="entry name" value="CASPL"/>
</dbReference>
<dbReference type="Proteomes" id="UP000631114">
    <property type="component" value="Unassembled WGS sequence"/>
</dbReference>
<comment type="subcellular location">
    <subcellularLocation>
        <location evidence="1 8">Cell membrane</location>
        <topology evidence="1 8">Multi-pass membrane protein</topology>
    </subcellularLocation>
</comment>
<comment type="subunit">
    <text evidence="3 8">Homodimer and heterodimers.</text>
</comment>
<dbReference type="GO" id="GO:0005886">
    <property type="term" value="C:plasma membrane"/>
    <property type="evidence" value="ECO:0007669"/>
    <property type="project" value="UniProtKB-SubCell"/>
</dbReference>
<comment type="similarity">
    <text evidence="2 8">Belongs to the Casparian strip membrane proteins (CASP) family.</text>
</comment>
<reference evidence="10 11" key="1">
    <citation type="submission" date="2020-10" db="EMBL/GenBank/DDBJ databases">
        <title>The Coptis chinensis genome and diversification of protoberbering-type alkaloids.</title>
        <authorList>
            <person name="Wang B."/>
            <person name="Shu S."/>
            <person name="Song C."/>
            <person name="Liu Y."/>
        </authorList>
    </citation>
    <scope>NUCLEOTIDE SEQUENCE [LARGE SCALE GENOMIC DNA]</scope>
    <source>
        <strain evidence="10">HL-2020</strain>
        <tissue evidence="10">Leaf</tissue>
    </source>
</reference>
<comment type="caution">
    <text evidence="10">The sequence shown here is derived from an EMBL/GenBank/DDBJ whole genome shotgun (WGS) entry which is preliminary data.</text>
</comment>
<keyword evidence="4 8" id="KW-1003">Cell membrane</keyword>
<evidence type="ECO:0000256" key="7">
    <source>
        <dbReference type="ARBA" id="ARBA00023136"/>
    </source>
</evidence>
<dbReference type="OrthoDB" id="1926504at2759"/>
<dbReference type="InterPro" id="IPR006702">
    <property type="entry name" value="CASP_dom"/>
</dbReference>
<keyword evidence="6 8" id="KW-1133">Transmembrane helix</keyword>
<evidence type="ECO:0000313" key="11">
    <source>
        <dbReference type="Proteomes" id="UP000631114"/>
    </source>
</evidence>
<dbReference type="PANTHER" id="PTHR36488:SF8">
    <property type="entry name" value="CASP-LIKE PROTEIN 1U1"/>
    <property type="match status" value="1"/>
</dbReference>
<organism evidence="10 11">
    <name type="scientific">Coptis chinensis</name>
    <dbReference type="NCBI Taxonomy" id="261450"/>
    <lineage>
        <taxon>Eukaryota</taxon>
        <taxon>Viridiplantae</taxon>
        <taxon>Streptophyta</taxon>
        <taxon>Embryophyta</taxon>
        <taxon>Tracheophyta</taxon>
        <taxon>Spermatophyta</taxon>
        <taxon>Magnoliopsida</taxon>
        <taxon>Ranunculales</taxon>
        <taxon>Ranunculaceae</taxon>
        <taxon>Coptidoideae</taxon>
        <taxon>Coptis</taxon>
    </lineage>
</organism>
<dbReference type="EMBL" id="JADFTS010000005">
    <property type="protein sequence ID" value="KAF9605402.1"/>
    <property type="molecule type" value="Genomic_DNA"/>
</dbReference>
<evidence type="ECO:0000259" key="9">
    <source>
        <dbReference type="Pfam" id="PF04535"/>
    </source>
</evidence>
<accession>A0A835HVZ5</accession>
<evidence type="ECO:0000256" key="4">
    <source>
        <dbReference type="ARBA" id="ARBA00022475"/>
    </source>
</evidence>
<feature type="domain" description="Casparian strip membrane protein" evidence="9">
    <location>
        <begin position="30"/>
        <end position="80"/>
    </location>
</feature>
<gene>
    <name evidence="10" type="ORF">IFM89_016979</name>
</gene>
<feature type="transmembrane region" description="Helical" evidence="8">
    <location>
        <begin position="187"/>
        <end position="213"/>
    </location>
</feature>
<proteinExistence type="inferred from homology"/>
<name>A0A835HVZ5_9MAGN</name>
<evidence type="ECO:0000256" key="6">
    <source>
        <dbReference type="ARBA" id="ARBA00022989"/>
    </source>
</evidence>
<keyword evidence="11" id="KW-1185">Reference proteome</keyword>
<feature type="domain" description="Casparian strip membrane protein" evidence="9">
    <location>
        <begin position="116"/>
        <end position="248"/>
    </location>
</feature>